<sequence>MNTGLGLSFWRIVNEEGANGWAQVYARIPFDDKELAYKGALFGAVFDENMENWAERDAEQMAWVEEYFNNLELGGDLGDFGKKWEKKFPNLNGVWVWVSYFDGKREIRVAGWGKVKVVLTRNQQEYDFTGRLTPDKVVKGSVISGDKMIVLVGVAKDEIFKSLSVATEEDVRRWNHELVEENNAAAGLILNFNELMEQELNTIEVGEYVEQDSNISEVNERKPVLDLAEDKLVGPIGLKEKLINQWMKFRPVERRELVDRGLSPKRKKWSMLLGVLFLILLLISLVSGSIKMKQTAQQKRWQSFSEPIEKSLQEAGGLVSINPTGAKKLIEDLRLSFDAGKDHFVSGRYSKELFDLEKMINDGWTVASGEKESQIEEILKINLVRQGYKGNRMNLQNNGQFIVLDTSMGVIVTAEVKTKDIKVVAGKGEGLGWLDVAGEGNKIMVLSNEGVRNAVTGVDLIKFDSAVGKPKVLGSFGGNLYVLDQGNKEIYKYAATGDGFGDRTRWFKQNQSMSFEPVDMAIDSDVWVAYEKGEVEKFRRGSRESFSLSGLPAEIKINRIAVEQNGAKIALLGVSRGLVALCSKETGVCSQTLKSGKLLEASDIEFDSQGNLMVLINGTVGVLK</sequence>
<dbReference type="InterPro" id="IPR011044">
    <property type="entry name" value="Quino_amine_DH_bsu"/>
</dbReference>
<dbReference type="Proteomes" id="UP000034794">
    <property type="component" value="Unassembled WGS sequence"/>
</dbReference>
<keyword evidence="1" id="KW-0472">Membrane</keyword>
<dbReference type="Gene3D" id="2.120.10.30">
    <property type="entry name" value="TolB, C-terminal domain"/>
    <property type="match status" value="1"/>
</dbReference>
<dbReference type="EMBL" id="LCMI01000005">
    <property type="protein sequence ID" value="KKU33275.1"/>
    <property type="molecule type" value="Genomic_DNA"/>
</dbReference>
<comment type="caution">
    <text evidence="2">The sequence shown here is derived from an EMBL/GenBank/DDBJ whole genome shotgun (WGS) entry which is preliminary data.</text>
</comment>
<evidence type="ECO:0000313" key="3">
    <source>
        <dbReference type="Proteomes" id="UP000034794"/>
    </source>
</evidence>
<keyword evidence="1" id="KW-0812">Transmembrane</keyword>
<name>A0A0G1SIY5_9BACT</name>
<dbReference type="SUPFAM" id="SSF50969">
    <property type="entry name" value="YVTN repeat-like/Quinoprotein amine dehydrogenase"/>
    <property type="match status" value="1"/>
</dbReference>
<feature type="transmembrane region" description="Helical" evidence="1">
    <location>
        <begin position="269"/>
        <end position="290"/>
    </location>
</feature>
<keyword evidence="1" id="KW-1133">Transmembrane helix</keyword>
<dbReference type="AlphaFoldDB" id="A0A0G1SIY5"/>
<proteinExistence type="predicted"/>
<organism evidence="2 3">
    <name type="scientific">Candidatus Collierbacteria bacterium GW2011_GWA2_46_26</name>
    <dbReference type="NCBI Taxonomy" id="1618381"/>
    <lineage>
        <taxon>Bacteria</taxon>
        <taxon>Candidatus Collieribacteriota</taxon>
    </lineage>
</organism>
<accession>A0A0G1SIY5</accession>
<evidence type="ECO:0000313" key="2">
    <source>
        <dbReference type="EMBL" id="KKU33275.1"/>
    </source>
</evidence>
<evidence type="ECO:0000256" key="1">
    <source>
        <dbReference type="SAM" id="Phobius"/>
    </source>
</evidence>
<dbReference type="InterPro" id="IPR011042">
    <property type="entry name" value="6-blade_b-propeller_TolB-like"/>
</dbReference>
<protein>
    <submittedName>
        <fullName evidence="2">Uncharacterized protein</fullName>
    </submittedName>
</protein>
<reference evidence="2 3" key="1">
    <citation type="journal article" date="2015" name="Nature">
        <title>rRNA introns, odd ribosomes, and small enigmatic genomes across a large radiation of phyla.</title>
        <authorList>
            <person name="Brown C.T."/>
            <person name="Hug L.A."/>
            <person name="Thomas B.C."/>
            <person name="Sharon I."/>
            <person name="Castelle C.J."/>
            <person name="Singh A."/>
            <person name="Wilkins M.J."/>
            <person name="Williams K.H."/>
            <person name="Banfield J.F."/>
        </authorList>
    </citation>
    <scope>NUCLEOTIDE SEQUENCE [LARGE SCALE GENOMIC DNA]</scope>
</reference>
<gene>
    <name evidence="2" type="ORF">UX47_C0005G0077</name>
</gene>